<evidence type="ECO:0000256" key="5">
    <source>
        <dbReference type="SAM" id="MobiDB-lite"/>
    </source>
</evidence>
<dbReference type="InterPro" id="IPR020422">
    <property type="entry name" value="TYR_PHOSPHATASE_DUAL_dom"/>
</dbReference>
<feature type="domain" description="Tyrosine-protein phosphatase" evidence="6">
    <location>
        <begin position="28"/>
        <end position="167"/>
    </location>
</feature>
<dbReference type="PROSITE" id="PS00383">
    <property type="entry name" value="TYR_PHOSPHATASE_1"/>
    <property type="match status" value="1"/>
</dbReference>
<dbReference type="Pfam" id="PF00782">
    <property type="entry name" value="DSPc"/>
    <property type="match status" value="1"/>
</dbReference>
<dbReference type="EMBL" id="VJMJ01000170">
    <property type="protein sequence ID" value="KAF0728961.1"/>
    <property type="molecule type" value="Genomic_DNA"/>
</dbReference>
<dbReference type="VEuPathDB" id="FungiDB:AeMF1_019420"/>
<accession>A0A6G0WNR0</accession>
<dbReference type="PROSITE" id="PS50054">
    <property type="entry name" value="TYR_PHOSPHATASE_DUAL"/>
    <property type="match status" value="1"/>
</dbReference>
<sequence length="491" mass="54658">METTKRTMEKRTKAAPPSLQSSLVQDNVPCEVIPKLWIGSIHAAFNLEALHERKISHVLNVSSTVATYPQAFTYLTVDIRDKDYTNLLSCIPITSVFIEAGINQGGILVHCAGGRSRSPAIVMAYLMLTMGLSYEDALTKVRTARPVVALNSGFEDQLRCMEKAKRDIYLAHQWLLQGKIVRARMRRSQNLALELKKPEPRLLLGSVPLGFYLSRPPSTEPQFVPPLRTMGASYGCVACGTLLYCAANILRHNETTNAATWTIPVDRKRAISCPETPRGRNIPVRPFTENGLDEDEDEDQLHGDDEEKHDGVDAAMVEEALNELAVESARVRPLETVTTTSTQISVKQPTQNIWRTWTRFTLKKTDDSITWRAQMKVLEKRGSRHQIRRVSAAISEDEKQFHQLESARCDVVFIEPLAWLGKMQAASGSVHCLNSACNAEIGQWQWETPIECACGGVVAPSFAIRKFAVKILPSPPPSAPSNRSKGDKEIT</sequence>
<feature type="region of interest" description="Disordered" evidence="5">
    <location>
        <begin position="272"/>
        <end position="307"/>
    </location>
</feature>
<evidence type="ECO:0000259" key="7">
    <source>
        <dbReference type="PROSITE" id="PS50056"/>
    </source>
</evidence>
<reference evidence="8 9" key="1">
    <citation type="submission" date="2019-07" db="EMBL/GenBank/DDBJ databases">
        <title>Genomics analysis of Aphanomyces spp. identifies a new class of oomycete effector associated with host adaptation.</title>
        <authorList>
            <person name="Gaulin E."/>
        </authorList>
    </citation>
    <scope>NUCLEOTIDE SEQUENCE [LARGE SCALE GENOMIC DNA]</scope>
    <source>
        <strain evidence="8 9">ATCC 201684</strain>
    </source>
</reference>
<dbReference type="InterPro" id="IPR016130">
    <property type="entry name" value="Tyr_Pase_AS"/>
</dbReference>
<name>A0A6G0WNR0_9STRA</name>
<evidence type="ECO:0000313" key="8">
    <source>
        <dbReference type="EMBL" id="KAF0728961.1"/>
    </source>
</evidence>
<dbReference type="AlphaFoldDB" id="A0A6G0WNR0"/>
<dbReference type="SUPFAM" id="SSF52799">
    <property type="entry name" value="(Phosphotyrosine protein) phosphatases II"/>
    <property type="match status" value="1"/>
</dbReference>
<dbReference type="EC" id="3.1.3.48" evidence="2"/>
<feature type="domain" description="Tyrosine specific protein phosphatases" evidence="7">
    <location>
        <begin position="82"/>
        <end position="146"/>
    </location>
</feature>
<evidence type="ECO:0000256" key="2">
    <source>
        <dbReference type="ARBA" id="ARBA00013064"/>
    </source>
</evidence>
<dbReference type="PANTHER" id="PTHR45848:SF4">
    <property type="entry name" value="DUAL SPECIFICITY PROTEIN PHOSPHATASE 12"/>
    <property type="match status" value="1"/>
</dbReference>
<dbReference type="Proteomes" id="UP000481153">
    <property type="component" value="Unassembled WGS sequence"/>
</dbReference>
<organism evidence="8 9">
    <name type="scientific">Aphanomyces euteiches</name>
    <dbReference type="NCBI Taxonomy" id="100861"/>
    <lineage>
        <taxon>Eukaryota</taxon>
        <taxon>Sar</taxon>
        <taxon>Stramenopiles</taxon>
        <taxon>Oomycota</taxon>
        <taxon>Saprolegniomycetes</taxon>
        <taxon>Saprolegniales</taxon>
        <taxon>Verrucalvaceae</taxon>
        <taxon>Aphanomyces</taxon>
    </lineage>
</organism>
<evidence type="ECO:0000313" key="9">
    <source>
        <dbReference type="Proteomes" id="UP000481153"/>
    </source>
</evidence>
<dbReference type="GO" id="GO:0008138">
    <property type="term" value="F:protein tyrosine/serine/threonine phosphatase activity"/>
    <property type="evidence" value="ECO:0007669"/>
    <property type="project" value="TreeGrafter"/>
</dbReference>
<evidence type="ECO:0000259" key="6">
    <source>
        <dbReference type="PROSITE" id="PS50054"/>
    </source>
</evidence>
<evidence type="ECO:0000256" key="4">
    <source>
        <dbReference type="ARBA" id="ARBA00022912"/>
    </source>
</evidence>
<dbReference type="InterPro" id="IPR000340">
    <property type="entry name" value="Dual-sp_phosphatase_cat-dom"/>
</dbReference>
<dbReference type="InterPro" id="IPR029021">
    <property type="entry name" value="Prot-tyrosine_phosphatase-like"/>
</dbReference>
<keyword evidence="3" id="KW-0378">Hydrolase</keyword>
<evidence type="ECO:0000256" key="1">
    <source>
        <dbReference type="ARBA" id="ARBA00008601"/>
    </source>
</evidence>
<keyword evidence="4" id="KW-0904">Protein phosphatase</keyword>
<dbReference type="PROSITE" id="PS50056">
    <property type="entry name" value="TYR_PHOSPHATASE_2"/>
    <property type="match status" value="1"/>
</dbReference>
<comment type="caution">
    <text evidence="8">The sequence shown here is derived from an EMBL/GenBank/DDBJ whole genome shotgun (WGS) entry which is preliminary data.</text>
</comment>
<gene>
    <name evidence="8" type="ORF">Ae201684_013262</name>
</gene>
<proteinExistence type="inferred from homology"/>
<dbReference type="Gene3D" id="3.90.190.10">
    <property type="entry name" value="Protein tyrosine phosphatase superfamily"/>
    <property type="match status" value="1"/>
</dbReference>
<dbReference type="SMART" id="SM00195">
    <property type="entry name" value="DSPc"/>
    <property type="match status" value="1"/>
</dbReference>
<protein>
    <recommendedName>
        <fullName evidence="2">protein-tyrosine-phosphatase</fullName>
        <ecNumber evidence="2">3.1.3.48</ecNumber>
    </recommendedName>
</protein>
<evidence type="ECO:0000256" key="3">
    <source>
        <dbReference type="ARBA" id="ARBA00022801"/>
    </source>
</evidence>
<dbReference type="CDD" id="cd14498">
    <property type="entry name" value="DSP"/>
    <property type="match status" value="1"/>
</dbReference>
<dbReference type="InterPro" id="IPR000387">
    <property type="entry name" value="Tyr_Pase_dom"/>
</dbReference>
<dbReference type="PANTHER" id="PTHR45848">
    <property type="entry name" value="DUAL SPECIFICITY PROTEIN PHOSPHATASE 12 FAMILY MEMBER"/>
    <property type="match status" value="1"/>
</dbReference>
<comment type="similarity">
    <text evidence="1">Belongs to the protein-tyrosine phosphatase family. Non-receptor class dual specificity subfamily.</text>
</comment>
<keyword evidence="9" id="KW-1185">Reference proteome</keyword>
<dbReference type="GO" id="GO:0004725">
    <property type="term" value="F:protein tyrosine phosphatase activity"/>
    <property type="evidence" value="ECO:0007669"/>
    <property type="project" value="UniProtKB-EC"/>
</dbReference>